<organism evidence="1 2">
    <name type="scientific">Clostridium magnum DSM 2767</name>
    <dbReference type="NCBI Taxonomy" id="1121326"/>
    <lineage>
        <taxon>Bacteria</taxon>
        <taxon>Bacillati</taxon>
        <taxon>Bacillota</taxon>
        <taxon>Clostridia</taxon>
        <taxon>Eubacteriales</taxon>
        <taxon>Clostridiaceae</taxon>
        <taxon>Clostridium</taxon>
    </lineage>
</organism>
<accession>A0A161WRH9</accession>
<evidence type="ECO:0000313" key="2">
    <source>
        <dbReference type="Proteomes" id="UP000076603"/>
    </source>
</evidence>
<dbReference type="PATRIC" id="fig|1121326.3.peg.5289"/>
<dbReference type="EMBL" id="LWAE01000009">
    <property type="protein sequence ID" value="KZL89328.1"/>
    <property type="molecule type" value="Genomic_DNA"/>
</dbReference>
<sequence length="86" mass="9707">MHDTILLNKISQGLEGCCKSNKILRINRLTVIVNENSHVNSDNLHEYLRSYNGNLVGDWTEIKTEIGDLPDQTAIIRNIEGDTAEK</sequence>
<dbReference type="Proteomes" id="UP000076603">
    <property type="component" value="Unassembled WGS sequence"/>
</dbReference>
<protein>
    <submittedName>
        <fullName evidence="1">Uncharacterized protein</fullName>
    </submittedName>
</protein>
<dbReference type="STRING" id="1121326.CLMAG_52320"/>
<dbReference type="RefSeq" id="WP_066629131.1">
    <property type="nucleotide sequence ID" value="NZ_FQXL01000045.1"/>
</dbReference>
<dbReference type="AlphaFoldDB" id="A0A161WRH9"/>
<name>A0A161WRH9_9CLOT</name>
<keyword evidence="2" id="KW-1185">Reference proteome</keyword>
<proteinExistence type="predicted"/>
<gene>
    <name evidence="1" type="ORF">CLMAG_52320</name>
</gene>
<reference evidence="1 2" key="1">
    <citation type="submission" date="2016-04" db="EMBL/GenBank/DDBJ databases">
        <title>Genome sequence of Clostridium magnum DSM 2767.</title>
        <authorList>
            <person name="Poehlein A."/>
            <person name="Uhlig R."/>
            <person name="Fischer R."/>
            <person name="Bahl H."/>
            <person name="Daniel R."/>
        </authorList>
    </citation>
    <scope>NUCLEOTIDE SEQUENCE [LARGE SCALE GENOMIC DNA]</scope>
    <source>
        <strain evidence="1 2">DSM 2767</strain>
    </source>
</reference>
<dbReference type="OrthoDB" id="1753572at2"/>
<evidence type="ECO:0000313" key="1">
    <source>
        <dbReference type="EMBL" id="KZL89328.1"/>
    </source>
</evidence>
<comment type="caution">
    <text evidence="1">The sequence shown here is derived from an EMBL/GenBank/DDBJ whole genome shotgun (WGS) entry which is preliminary data.</text>
</comment>